<evidence type="ECO:0000313" key="2">
    <source>
        <dbReference type="Proteomes" id="UP001732700"/>
    </source>
</evidence>
<proteinExistence type="predicted"/>
<reference evidence="1" key="1">
    <citation type="submission" date="2021-05" db="EMBL/GenBank/DDBJ databases">
        <authorList>
            <person name="Scholz U."/>
            <person name="Mascher M."/>
            <person name="Fiebig A."/>
        </authorList>
    </citation>
    <scope>NUCLEOTIDE SEQUENCE [LARGE SCALE GENOMIC DNA]</scope>
</reference>
<keyword evidence="2" id="KW-1185">Reference proteome</keyword>
<accession>A0ACD5TZ38</accession>
<sequence length="530" mass="59133">MDLVDSVAKVVKIAIQIKELVEKVHQNKEECKKMATRVDRLRAIVERLDSTAVSSEQTMVDALNEFEETFLRALKIVKACQTRNNVWLFLRAGNVSKQLREVKADIQEHMQTVSLCNGVELTVMVTKGYIGDTAAKPTKKLLKVQSMEGEQEIQVVGRRLVWQDTDTSDAAGNVEDGHSSYPADGTRSEVHGEKGSYPAGSLEDTISRFRNFSSSELKVVTNNFSNQRVIGKGGSAIVYKGVLNGSEVTIKSFCVDDSQDENVARYAEVFSVLGEHENIVRFLGYCHEVKIQMVPVEGKCVAAERRHMLVVEEYMSNGTLSEVVDGSSQQLDWSTVFQIIRGIAEGVAYIHTKGAVHLDLKPANILLDSKMNPKICDFERSKILNQNDEEVAGERVTKEFAGTLGYLPPEYMADGIYSFKHDVFSFGILLLHTINKSGLLQDSTDWIGRALEGEEDVEGLLGSSSRDDSELKEIKRCMDIGLQCSAKERADRPTMWDVVDMLDGKEEPRKTPMRNKQVWCGLPVMIPQIV</sequence>
<name>A0ACD5TZ38_AVESA</name>
<organism evidence="1 2">
    <name type="scientific">Avena sativa</name>
    <name type="common">Oat</name>
    <dbReference type="NCBI Taxonomy" id="4498"/>
    <lineage>
        <taxon>Eukaryota</taxon>
        <taxon>Viridiplantae</taxon>
        <taxon>Streptophyta</taxon>
        <taxon>Embryophyta</taxon>
        <taxon>Tracheophyta</taxon>
        <taxon>Spermatophyta</taxon>
        <taxon>Magnoliopsida</taxon>
        <taxon>Liliopsida</taxon>
        <taxon>Poales</taxon>
        <taxon>Poaceae</taxon>
        <taxon>BOP clade</taxon>
        <taxon>Pooideae</taxon>
        <taxon>Poodae</taxon>
        <taxon>Poeae</taxon>
        <taxon>Poeae Chloroplast Group 1 (Aveneae type)</taxon>
        <taxon>Aveninae</taxon>
        <taxon>Avena</taxon>
    </lineage>
</organism>
<dbReference type="EnsemblPlants" id="AVESA.00010b.r2.1DG0149110.1">
    <property type="protein sequence ID" value="AVESA.00010b.r2.1DG0149110.1.CDS"/>
    <property type="gene ID" value="AVESA.00010b.r2.1DG0149110"/>
</dbReference>
<reference evidence="1" key="2">
    <citation type="submission" date="2025-09" db="UniProtKB">
        <authorList>
            <consortium name="EnsemblPlants"/>
        </authorList>
    </citation>
    <scope>IDENTIFICATION</scope>
</reference>
<dbReference type="Proteomes" id="UP001732700">
    <property type="component" value="Chromosome 1D"/>
</dbReference>
<protein>
    <submittedName>
        <fullName evidence="1">Uncharacterized protein</fullName>
    </submittedName>
</protein>
<evidence type="ECO:0000313" key="1">
    <source>
        <dbReference type="EnsemblPlants" id="AVESA.00010b.r2.1DG0149110.1.CDS"/>
    </source>
</evidence>